<accession>A0ABP7G2W7</accession>
<reference evidence="3" key="1">
    <citation type="journal article" date="2019" name="Int. J. Syst. Evol. Microbiol.">
        <title>The Global Catalogue of Microorganisms (GCM) 10K type strain sequencing project: providing services to taxonomists for standard genome sequencing and annotation.</title>
        <authorList>
            <consortium name="The Broad Institute Genomics Platform"/>
            <consortium name="The Broad Institute Genome Sequencing Center for Infectious Disease"/>
            <person name="Wu L."/>
            <person name="Ma J."/>
        </authorList>
    </citation>
    <scope>NUCLEOTIDE SEQUENCE [LARGE SCALE GENOMIC DNA]</scope>
    <source>
        <strain evidence="3">JCM 30846</strain>
    </source>
</reference>
<gene>
    <name evidence="2" type="ORF">GCM10023082_56930</name>
</gene>
<comment type="caution">
    <text evidence="2">The sequence shown here is derived from an EMBL/GenBank/DDBJ whole genome shotgun (WGS) entry which is preliminary data.</text>
</comment>
<dbReference type="Proteomes" id="UP001499884">
    <property type="component" value="Unassembled WGS sequence"/>
</dbReference>
<evidence type="ECO:0000256" key="1">
    <source>
        <dbReference type="SAM" id="MobiDB-lite"/>
    </source>
</evidence>
<feature type="region of interest" description="Disordered" evidence="1">
    <location>
        <begin position="51"/>
        <end position="70"/>
    </location>
</feature>
<evidence type="ECO:0000313" key="2">
    <source>
        <dbReference type="EMBL" id="GAA3754031.1"/>
    </source>
</evidence>
<proteinExistence type="predicted"/>
<name>A0ABP7G2W7_9ACTN</name>
<sequence>MAGEVRVVRERLVARTCAWCGEEVPYAGTGRPPAYCGAAHRTRAYELRRAQARAERPVGEGGRTREPVTQVVERTETVVRTVVRTEQERVPATRLSGEPYTLPEDAIEWAQALAHLRQAAEQGSLPDLASEPLARACEAAARALRTR</sequence>
<feature type="compositionally biased region" description="Basic and acidic residues" evidence="1">
    <location>
        <begin position="51"/>
        <end position="66"/>
    </location>
</feature>
<evidence type="ECO:0000313" key="3">
    <source>
        <dbReference type="Proteomes" id="UP001499884"/>
    </source>
</evidence>
<protein>
    <submittedName>
        <fullName evidence="2">Uncharacterized protein</fullName>
    </submittedName>
</protein>
<dbReference type="EMBL" id="BAABEP010000061">
    <property type="protein sequence ID" value="GAA3754031.1"/>
    <property type="molecule type" value="Genomic_DNA"/>
</dbReference>
<organism evidence="2 3">
    <name type="scientific">Streptomyces tremellae</name>
    <dbReference type="NCBI Taxonomy" id="1124239"/>
    <lineage>
        <taxon>Bacteria</taxon>
        <taxon>Bacillati</taxon>
        <taxon>Actinomycetota</taxon>
        <taxon>Actinomycetes</taxon>
        <taxon>Kitasatosporales</taxon>
        <taxon>Streptomycetaceae</taxon>
        <taxon>Streptomyces</taxon>
    </lineage>
</organism>
<keyword evidence="3" id="KW-1185">Reference proteome</keyword>